<dbReference type="GO" id="GO:0010032">
    <property type="term" value="P:meiotic chromosome condensation"/>
    <property type="evidence" value="ECO:0007669"/>
    <property type="project" value="TreeGrafter"/>
</dbReference>
<feature type="compositionally biased region" description="Basic residues" evidence="1">
    <location>
        <begin position="151"/>
        <end position="162"/>
    </location>
</feature>
<evidence type="ECO:0000256" key="1">
    <source>
        <dbReference type="SAM" id="MobiDB-lite"/>
    </source>
</evidence>
<proteinExistence type="predicted"/>
<evidence type="ECO:0000313" key="3">
    <source>
        <dbReference type="Proteomes" id="UP001370490"/>
    </source>
</evidence>
<keyword evidence="3" id="KW-1185">Reference proteome</keyword>
<dbReference type="AlphaFoldDB" id="A0AAN8W350"/>
<feature type="region of interest" description="Disordered" evidence="1">
    <location>
        <begin position="141"/>
        <end position="162"/>
    </location>
</feature>
<feature type="non-terminal residue" evidence="2">
    <location>
        <position position="162"/>
    </location>
</feature>
<dbReference type="GO" id="GO:0000796">
    <property type="term" value="C:condensin complex"/>
    <property type="evidence" value="ECO:0007669"/>
    <property type="project" value="TreeGrafter"/>
</dbReference>
<dbReference type="EMBL" id="JBAMMX010000003">
    <property type="protein sequence ID" value="KAK6945185.1"/>
    <property type="molecule type" value="Genomic_DNA"/>
</dbReference>
<name>A0AAN8W350_9MAGN</name>
<dbReference type="GO" id="GO:0007076">
    <property type="term" value="P:mitotic chromosome condensation"/>
    <property type="evidence" value="ECO:0007669"/>
    <property type="project" value="InterPro"/>
</dbReference>
<sequence>MNYSLDADFVQWESISYCLSQLAFTEKGTKKLMDSFKSYEHVLSEESLMKNFRSIITKVPAFSGFSPSFLVNIPPPPGVTNRAKKFAKPDLKSSLEEFGEKLNNFHIEKKDQDITARNAQDHQQRIVRLEVLVVAKEEKAEADVSEATSRLRTKKTKNKDRK</sequence>
<organism evidence="2 3">
    <name type="scientific">Dillenia turbinata</name>
    <dbReference type="NCBI Taxonomy" id="194707"/>
    <lineage>
        <taxon>Eukaryota</taxon>
        <taxon>Viridiplantae</taxon>
        <taxon>Streptophyta</taxon>
        <taxon>Embryophyta</taxon>
        <taxon>Tracheophyta</taxon>
        <taxon>Spermatophyta</taxon>
        <taxon>Magnoliopsida</taxon>
        <taxon>eudicotyledons</taxon>
        <taxon>Gunneridae</taxon>
        <taxon>Pentapetalae</taxon>
        <taxon>Dilleniales</taxon>
        <taxon>Dilleniaceae</taxon>
        <taxon>Dillenia</taxon>
    </lineage>
</organism>
<gene>
    <name evidence="2" type="ORF">RJ641_026287</name>
</gene>
<dbReference type="PANTHER" id="PTHR14222">
    <property type="entry name" value="CONDENSIN"/>
    <property type="match status" value="1"/>
</dbReference>
<protein>
    <submittedName>
        <fullName evidence="2">Uncharacterized protein</fullName>
    </submittedName>
</protein>
<dbReference type="Proteomes" id="UP001370490">
    <property type="component" value="Unassembled WGS sequence"/>
</dbReference>
<dbReference type="PANTHER" id="PTHR14222:SF2">
    <property type="entry name" value="CONDENSIN COMPLEX SUBUNIT 1"/>
    <property type="match status" value="1"/>
</dbReference>
<dbReference type="GO" id="GO:0000779">
    <property type="term" value="C:condensed chromosome, centromeric region"/>
    <property type="evidence" value="ECO:0007669"/>
    <property type="project" value="TreeGrafter"/>
</dbReference>
<comment type="caution">
    <text evidence="2">The sequence shown here is derived from an EMBL/GenBank/DDBJ whole genome shotgun (WGS) entry which is preliminary data.</text>
</comment>
<reference evidence="2 3" key="1">
    <citation type="submission" date="2023-12" db="EMBL/GenBank/DDBJ databases">
        <title>A high-quality genome assembly for Dillenia turbinata (Dilleniales).</title>
        <authorList>
            <person name="Chanderbali A."/>
        </authorList>
    </citation>
    <scope>NUCLEOTIDE SEQUENCE [LARGE SCALE GENOMIC DNA]</scope>
    <source>
        <strain evidence="2">LSX21</strain>
        <tissue evidence="2">Leaf</tissue>
    </source>
</reference>
<evidence type="ECO:0000313" key="2">
    <source>
        <dbReference type="EMBL" id="KAK6945185.1"/>
    </source>
</evidence>
<accession>A0AAN8W350</accession>
<dbReference type="GO" id="GO:0042393">
    <property type="term" value="F:histone binding"/>
    <property type="evidence" value="ECO:0007669"/>
    <property type="project" value="TreeGrafter"/>
</dbReference>
<dbReference type="InterPro" id="IPR026971">
    <property type="entry name" value="CND1/NCAPD3"/>
</dbReference>